<keyword evidence="11" id="KW-1185">Reference proteome</keyword>
<gene>
    <name evidence="10" type="ORF">HPO_11773</name>
</gene>
<dbReference type="InterPro" id="IPR000425">
    <property type="entry name" value="MIP"/>
</dbReference>
<feature type="transmembrane region" description="Helical" evidence="9">
    <location>
        <begin position="172"/>
        <end position="193"/>
    </location>
</feature>
<evidence type="ECO:0000256" key="1">
    <source>
        <dbReference type="ARBA" id="ARBA00004651"/>
    </source>
</evidence>
<dbReference type="EMBL" id="ARYM01000013">
    <property type="protein sequence ID" value="KCZ97991.1"/>
    <property type="molecule type" value="Genomic_DNA"/>
</dbReference>
<keyword evidence="5 8" id="KW-0812">Transmembrane</keyword>
<evidence type="ECO:0000256" key="5">
    <source>
        <dbReference type="ARBA" id="ARBA00022692"/>
    </source>
</evidence>
<keyword evidence="3 8" id="KW-0813">Transport</keyword>
<dbReference type="Gene3D" id="1.20.1080.10">
    <property type="entry name" value="Glycerol uptake facilitator protein"/>
    <property type="match status" value="2"/>
</dbReference>
<evidence type="ECO:0000313" key="11">
    <source>
        <dbReference type="Proteomes" id="UP000027100"/>
    </source>
</evidence>
<accession>A0A062VIT9</accession>
<evidence type="ECO:0000256" key="9">
    <source>
        <dbReference type="SAM" id="Phobius"/>
    </source>
</evidence>
<dbReference type="RefSeq" id="WP_084324289.1">
    <property type="nucleotide sequence ID" value="NZ_ARYM01000013.1"/>
</dbReference>
<dbReference type="SUPFAM" id="SSF81338">
    <property type="entry name" value="Aquaporin-like"/>
    <property type="match status" value="1"/>
</dbReference>
<comment type="caution">
    <text evidence="10">The sequence shown here is derived from an EMBL/GenBank/DDBJ whole genome shotgun (WGS) entry which is preliminary data.</text>
</comment>
<evidence type="ECO:0000256" key="6">
    <source>
        <dbReference type="ARBA" id="ARBA00022989"/>
    </source>
</evidence>
<dbReference type="AlphaFoldDB" id="A0A062VIT9"/>
<feature type="transmembrane region" description="Helical" evidence="9">
    <location>
        <begin position="56"/>
        <end position="77"/>
    </location>
</feature>
<evidence type="ECO:0000256" key="7">
    <source>
        <dbReference type="ARBA" id="ARBA00023136"/>
    </source>
</evidence>
<dbReference type="PRINTS" id="PR00783">
    <property type="entry name" value="MINTRINSICP"/>
</dbReference>
<keyword evidence="7 9" id="KW-0472">Membrane</keyword>
<evidence type="ECO:0000256" key="4">
    <source>
        <dbReference type="ARBA" id="ARBA00022475"/>
    </source>
</evidence>
<dbReference type="GO" id="GO:0005886">
    <property type="term" value="C:plasma membrane"/>
    <property type="evidence" value="ECO:0007669"/>
    <property type="project" value="UniProtKB-SubCell"/>
</dbReference>
<protein>
    <submittedName>
        <fullName evidence="10">Aquaporin/glycerol uptake facilitator protein</fullName>
    </submittedName>
</protein>
<feature type="transmembrane region" description="Helical" evidence="9">
    <location>
        <begin position="98"/>
        <end position="121"/>
    </location>
</feature>
<dbReference type="PATRIC" id="fig|1280954.3.peg.2384"/>
<feature type="transmembrane region" description="Helical" evidence="9">
    <location>
        <begin position="213"/>
        <end position="233"/>
    </location>
</feature>
<sequence>MTIQARLLDPVKDVPRPPSSIGRQLASEALGTALLVAIIIGSGMMGDRLAGDNVAIALLANTAATGAGLVVLITVLAPISGAHFNPAVTLALVLRREIAARIAAAYVCAQLAGAILGTWTAHAMFGEPTLQFSGQLREGPGQIFSETVATFGLVLMLLGANRFRPTATPIVVGLYICAAYWFTASTSFANPAVTVARAFSDTFAGIAPSSVPGFLTGQLSGAILAVALGEWLFKQDRTP</sequence>
<dbReference type="OrthoDB" id="9807293at2"/>
<keyword evidence="6 9" id="KW-1133">Transmembrane helix</keyword>
<comment type="subcellular location">
    <subcellularLocation>
        <location evidence="1">Cell membrane</location>
        <topology evidence="1">Multi-pass membrane protein</topology>
    </subcellularLocation>
</comment>
<proteinExistence type="inferred from homology"/>
<comment type="similarity">
    <text evidence="2 8">Belongs to the MIP/aquaporin (TC 1.A.8) family.</text>
</comment>
<dbReference type="PANTHER" id="PTHR19139:SF199">
    <property type="entry name" value="MIP17260P"/>
    <property type="match status" value="1"/>
</dbReference>
<keyword evidence="4" id="KW-1003">Cell membrane</keyword>
<name>A0A062VIT9_9PROT</name>
<dbReference type="InterPro" id="IPR022357">
    <property type="entry name" value="MIP_CS"/>
</dbReference>
<evidence type="ECO:0000256" key="8">
    <source>
        <dbReference type="RuleBase" id="RU000477"/>
    </source>
</evidence>
<dbReference type="PROSITE" id="PS00221">
    <property type="entry name" value="MIP"/>
    <property type="match status" value="1"/>
</dbReference>
<evidence type="ECO:0000313" key="10">
    <source>
        <dbReference type="EMBL" id="KCZ97991.1"/>
    </source>
</evidence>
<dbReference type="Proteomes" id="UP000027100">
    <property type="component" value="Unassembled WGS sequence"/>
</dbReference>
<evidence type="ECO:0000256" key="3">
    <source>
        <dbReference type="ARBA" id="ARBA00022448"/>
    </source>
</evidence>
<dbReference type="STRING" id="1280954.HPO_11773"/>
<dbReference type="Pfam" id="PF00230">
    <property type="entry name" value="MIP"/>
    <property type="match status" value="1"/>
</dbReference>
<dbReference type="PANTHER" id="PTHR19139">
    <property type="entry name" value="AQUAPORIN TRANSPORTER"/>
    <property type="match status" value="1"/>
</dbReference>
<evidence type="ECO:0000256" key="2">
    <source>
        <dbReference type="ARBA" id="ARBA00006175"/>
    </source>
</evidence>
<dbReference type="eggNOG" id="COG0580">
    <property type="taxonomic scope" value="Bacteria"/>
</dbReference>
<feature type="transmembrane region" description="Helical" evidence="9">
    <location>
        <begin position="141"/>
        <end position="160"/>
    </location>
</feature>
<reference evidence="10 11" key="1">
    <citation type="journal article" date="2014" name="Antonie Van Leeuwenhoek">
        <title>Hyphomonas beringensis sp. nov. and Hyphomonas chukchiensis sp. nov., isolated from surface seawater of the Bering Sea and Chukchi Sea.</title>
        <authorList>
            <person name="Li C."/>
            <person name="Lai Q."/>
            <person name="Li G."/>
            <person name="Dong C."/>
            <person name="Wang J."/>
            <person name="Liao Y."/>
            <person name="Shao Z."/>
        </authorList>
    </citation>
    <scope>NUCLEOTIDE SEQUENCE [LARGE SCALE GENOMIC DNA]</scope>
    <source>
        <strain evidence="10 11">PS728</strain>
    </source>
</reference>
<dbReference type="InterPro" id="IPR034294">
    <property type="entry name" value="Aquaporin_transptr"/>
</dbReference>
<dbReference type="GO" id="GO:0015250">
    <property type="term" value="F:water channel activity"/>
    <property type="evidence" value="ECO:0007669"/>
    <property type="project" value="TreeGrafter"/>
</dbReference>
<organism evidence="10 11">
    <name type="scientific">Hyphomonas polymorpha PS728</name>
    <dbReference type="NCBI Taxonomy" id="1280954"/>
    <lineage>
        <taxon>Bacteria</taxon>
        <taxon>Pseudomonadati</taxon>
        <taxon>Pseudomonadota</taxon>
        <taxon>Alphaproteobacteria</taxon>
        <taxon>Hyphomonadales</taxon>
        <taxon>Hyphomonadaceae</taxon>
        <taxon>Hyphomonas</taxon>
    </lineage>
</organism>
<dbReference type="InterPro" id="IPR023271">
    <property type="entry name" value="Aquaporin-like"/>
</dbReference>
<feature type="transmembrane region" description="Helical" evidence="9">
    <location>
        <begin position="25"/>
        <end position="44"/>
    </location>
</feature>